<sequence>MLVWHTMARMSSSAPSSDDDVFDEFLSDHGHETEIVGWERSYNKLQCPECGALHEEGSARCSVCDWRPN</sequence>
<dbReference type="STRING" id="35743.SAMN04487937_1215"/>
<dbReference type="NCBIfam" id="NF041910">
    <property type="entry name" value="HVO_0416"/>
    <property type="match status" value="1"/>
</dbReference>
<proteinExistence type="predicted"/>
<dbReference type="InterPro" id="IPR049695">
    <property type="entry name" value="HVO_0416-like"/>
</dbReference>
<protein>
    <recommendedName>
        <fullName evidence="3">Small CPxCG-related zinc finger protein</fullName>
    </recommendedName>
</protein>
<reference evidence="2" key="1">
    <citation type="submission" date="2016-10" db="EMBL/GenBank/DDBJ databases">
        <authorList>
            <person name="Varghese N."/>
            <person name="Submissions S."/>
        </authorList>
    </citation>
    <scope>NUCLEOTIDE SEQUENCE [LARGE SCALE GENOMIC DNA]</scope>
    <source>
        <strain evidence="2">RD 26</strain>
    </source>
</reference>
<evidence type="ECO:0000313" key="1">
    <source>
        <dbReference type="EMBL" id="SFR33541.1"/>
    </source>
</evidence>
<dbReference type="EMBL" id="FOYN01000002">
    <property type="protein sequence ID" value="SFR33541.1"/>
    <property type="molecule type" value="Genomic_DNA"/>
</dbReference>
<gene>
    <name evidence="1" type="ORF">SAMN04487937_1215</name>
</gene>
<dbReference type="AlphaFoldDB" id="A0A1I6FUE6"/>
<evidence type="ECO:0000313" key="2">
    <source>
        <dbReference type="Proteomes" id="UP000198932"/>
    </source>
</evidence>
<name>A0A1I6FUE6_HALSD</name>
<organism evidence="1 2">
    <name type="scientific">Halorubrum sodomense</name>
    <dbReference type="NCBI Taxonomy" id="35743"/>
    <lineage>
        <taxon>Archaea</taxon>
        <taxon>Methanobacteriati</taxon>
        <taxon>Methanobacteriota</taxon>
        <taxon>Stenosarchaea group</taxon>
        <taxon>Halobacteria</taxon>
        <taxon>Halobacteriales</taxon>
        <taxon>Haloferacaceae</taxon>
        <taxon>Halorubrum</taxon>
    </lineage>
</organism>
<dbReference type="Proteomes" id="UP000198932">
    <property type="component" value="Unassembled WGS sequence"/>
</dbReference>
<keyword evidence="2" id="KW-1185">Reference proteome</keyword>
<evidence type="ECO:0008006" key="3">
    <source>
        <dbReference type="Google" id="ProtNLM"/>
    </source>
</evidence>
<accession>A0A1I6FUE6</accession>